<evidence type="ECO:0000313" key="1">
    <source>
        <dbReference type="EMBL" id="JAD50111.1"/>
    </source>
</evidence>
<reference evidence="1" key="2">
    <citation type="journal article" date="2015" name="Data Brief">
        <title>Shoot transcriptome of the giant reed, Arundo donax.</title>
        <authorList>
            <person name="Barrero R.A."/>
            <person name="Guerrero F.D."/>
            <person name="Moolhuijzen P."/>
            <person name="Goolsby J.A."/>
            <person name="Tidwell J."/>
            <person name="Bellgard S.E."/>
            <person name="Bellgard M.I."/>
        </authorList>
    </citation>
    <scope>NUCLEOTIDE SEQUENCE</scope>
    <source>
        <tissue evidence="1">Shoot tissue taken approximately 20 cm above the soil surface</tissue>
    </source>
</reference>
<accession>A0A0A9AG66</accession>
<sequence>MMEKCVPWPRTLTWNSTRFCN</sequence>
<protein>
    <submittedName>
        <fullName evidence="1">Uncharacterized protein</fullName>
    </submittedName>
</protein>
<proteinExistence type="predicted"/>
<dbReference type="AlphaFoldDB" id="A0A0A9AG66"/>
<name>A0A0A9AG66_ARUDO</name>
<organism evidence="1">
    <name type="scientific">Arundo donax</name>
    <name type="common">Giant reed</name>
    <name type="synonym">Donax arundinaceus</name>
    <dbReference type="NCBI Taxonomy" id="35708"/>
    <lineage>
        <taxon>Eukaryota</taxon>
        <taxon>Viridiplantae</taxon>
        <taxon>Streptophyta</taxon>
        <taxon>Embryophyta</taxon>
        <taxon>Tracheophyta</taxon>
        <taxon>Spermatophyta</taxon>
        <taxon>Magnoliopsida</taxon>
        <taxon>Liliopsida</taxon>
        <taxon>Poales</taxon>
        <taxon>Poaceae</taxon>
        <taxon>PACMAD clade</taxon>
        <taxon>Arundinoideae</taxon>
        <taxon>Arundineae</taxon>
        <taxon>Arundo</taxon>
    </lineage>
</organism>
<reference evidence="1" key="1">
    <citation type="submission" date="2014-09" db="EMBL/GenBank/DDBJ databases">
        <authorList>
            <person name="Magalhaes I.L.F."/>
            <person name="Oliveira U."/>
            <person name="Santos F.R."/>
            <person name="Vidigal T.H.D.A."/>
            <person name="Brescovit A.D."/>
            <person name="Santos A.J."/>
        </authorList>
    </citation>
    <scope>NUCLEOTIDE SEQUENCE</scope>
    <source>
        <tissue evidence="1">Shoot tissue taken approximately 20 cm above the soil surface</tissue>
    </source>
</reference>
<dbReference type="EMBL" id="GBRH01247784">
    <property type="protein sequence ID" value="JAD50111.1"/>
    <property type="molecule type" value="Transcribed_RNA"/>
</dbReference>